<keyword evidence="8 11" id="KW-1133">Transmembrane helix</keyword>
<evidence type="ECO:0000256" key="7">
    <source>
        <dbReference type="ARBA" id="ARBA00022824"/>
    </source>
</evidence>
<organism evidence="12 13">
    <name type="scientific">Erysiphe pulchra</name>
    <dbReference type="NCBI Taxonomy" id="225359"/>
    <lineage>
        <taxon>Eukaryota</taxon>
        <taxon>Fungi</taxon>
        <taxon>Dikarya</taxon>
        <taxon>Ascomycota</taxon>
        <taxon>Pezizomycotina</taxon>
        <taxon>Leotiomycetes</taxon>
        <taxon>Erysiphales</taxon>
        <taxon>Erysiphaceae</taxon>
        <taxon>Erysiphe</taxon>
    </lineage>
</organism>
<keyword evidence="6 11" id="KW-0812">Transmembrane</keyword>
<evidence type="ECO:0000256" key="8">
    <source>
        <dbReference type="ARBA" id="ARBA00022989"/>
    </source>
</evidence>
<dbReference type="Pfam" id="PF08660">
    <property type="entry name" value="Alg14"/>
    <property type="match status" value="1"/>
</dbReference>
<keyword evidence="13" id="KW-1185">Reference proteome</keyword>
<dbReference type="OrthoDB" id="17098at2759"/>
<dbReference type="AlphaFoldDB" id="A0A2S4PS28"/>
<dbReference type="GO" id="GO:0006488">
    <property type="term" value="P:dolichol-linked oligosaccharide biosynthetic process"/>
    <property type="evidence" value="ECO:0007669"/>
    <property type="project" value="InterPro"/>
</dbReference>
<evidence type="ECO:0000256" key="11">
    <source>
        <dbReference type="RuleBase" id="RU362127"/>
    </source>
</evidence>
<feature type="transmembrane region" description="Helical" evidence="11">
    <location>
        <begin position="138"/>
        <end position="160"/>
    </location>
</feature>
<comment type="subunit">
    <text evidence="4 11">Heterodimer with ALG13 to form a functional enzyme.</text>
</comment>
<evidence type="ECO:0000256" key="1">
    <source>
        <dbReference type="ARBA" id="ARBA00004389"/>
    </source>
</evidence>
<keyword evidence="9 11" id="KW-0472">Membrane</keyword>
<comment type="function">
    <text evidence="11">Involved in protein N-glycosylation. Essential for the second step of the dolichol-linked oligosaccharide pathway. Anchors the catalytic subunit ALG13 to the ER.</text>
</comment>
<protein>
    <recommendedName>
        <fullName evidence="5 11">UDP-N-acetylglucosamine transferase subunit ALG14</fullName>
    </recommendedName>
    <alternativeName>
        <fullName evidence="10 11">Asparagine-linked glycosylation protein 14</fullName>
    </alternativeName>
</protein>
<dbReference type="STRING" id="225359.A0A2S4PS28"/>
<comment type="caution">
    <text evidence="12">The sequence shown here is derived from an EMBL/GenBank/DDBJ whole genome shotgun (WGS) entry which is preliminary data.</text>
</comment>
<feature type="transmembrane region" description="Helical" evidence="11">
    <location>
        <begin position="12"/>
        <end position="29"/>
    </location>
</feature>
<dbReference type="Proteomes" id="UP000237438">
    <property type="component" value="Unassembled WGS sequence"/>
</dbReference>
<dbReference type="PANTHER" id="PTHR12154">
    <property type="entry name" value="GLYCOSYL TRANSFERASE-RELATED"/>
    <property type="match status" value="1"/>
</dbReference>
<dbReference type="InterPro" id="IPR013969">
    <property type="entry name" value="Oligosacch_biosynth_Alg14"/>
</dbReference>
<comment type="similarity">
    <text evidence="3 11">Belongs to the ALG14 family.</text>
</comment>
<name>A0A2S4PS28_9PEZI</name>
<comment type="caution">
    <text evidence="11">Lacks conserved residue(s) required for the propagation of feature annotation.</text>
</comment>
<dbReference type="GO" id="GO:0043541">
    <property type="term" value="C:UDP-N-acetylglucosamine transferase complex"/>
    <property type="evidence" value="ECO:0007669"/>
    <property type="project" value="TreeGrafter"/>
</dbReference>
<dbReference type="GO" id="GO:0031965">
    <property type="term" value="C:nuclear membrane"/>
    <property type="evidence" value="ECO:0007669"/>
    <property type="project" value="UniProtKB-SubCell"/>
</dbReference>
<evidence type="ECO:0000256" key="4">
    <source>
        <dbReference type="ARBA" id="ARBA00011335"/>
    </source>
</evidence>
<sequence>MTKVFSFLRDNSIILFCSLVAIFFLRLIYVNGPSKLERKIPKRYHHRHHIVAVLGSGGHSTEMLSLLRDIDPAHYSHRSYIASTGDNFAIKKAFQLEEAIQAKLRPSGPITNTKTWDPITGIWDVRIVPRARKIHQSLYTTPFSSLWCIFESIRALYVIAKCSKVAPGEFPDVIVANGPATAVIVILAANMIRFLGISPMWKMKVIYVESWARVKSLSLSGRFLLKLGLCDRFLVQWETLAHNINEKSSRKVEWSGILVE</sequence>
<proteinExistence type="inferred from homology"/>
<gene>
    <name evidence="11" type="primary">ALG14</name>
    <name evidence="12" type="ORF">EPUL_004303</name>
</gene>
<accession>A0A2S4PS28</accession>
<evidence type="ECO:0000256" key="6">
    <source>
        <dbReference type="ARBA" id="ARBA00022692"/>
    </source>
</evidence>
<evidence type="ECO:0000313" key="13">
    <source>
        <dbReference type="Proteomes" id="UP000237438"/>
    </source>
</evidence>
<reference evidence="12 13" key="1">
    <citation type="submission" date="2017-10" db="EMBL/GenBank/DDBJ databases">
        <title>Development of genomic resources for the powdery mildew, Erysiphe pulchra.</title>
        <authorList>
            <person name="Wadl P.A."/>
            <person name="Mack B.M."/>
            <person name="Moore G."/>
            <person name="Beltz S.B."/>
        </authorList>
    </citation>
    <scope>NUCLEOTIDE SEQUENCE [LARGE SCALE GENOMIC DNA]</scope>
    <source>
        <strain evidence="12">Cflorida</strain>
    </source>
</reference>
<evidence type="ECO:0000256" key="9">
    <source>
        <dbReference type="ARBA" id="ARBA00023136"/>
    </source>
</evidence>
<dbReference type="EMBL" id="PEDP01000843">
    <property type="protein sequence ID" value="POS84823.1"/>
    <property type="molecule type" value="Genomic_DNA"/>
</dbReference>
<evidence type="ECO:0000256" key="5">
    <source>
        <dbReference type="ARBA" id="ARBA00017467"/>
    </source>
</evidence>
<evidence type="ECO:0000256" key="2">
    <source>
        <dbReference type="ARBA" id="ARBA00004590"/>
    </source>
</evidence>
<feature type="transmembrane region" description="Helical" evidence="11">
    <location>
        <begin position="180"/>
        <end position="197"/>
    </location>
</feature>
<evidence type="ECO:0000256" key="3">
    <source>
        <dbReference type="ARBA" id="ARBA00009731"/>
    </source>
</evidence>
<dbReference type="GO" id="GO:0004577">
    <property type="term" value="F:N-acetylglucosaminyldiphosphodolichol N-acetylglucosaminyltransferase activity"/>
    <property type="evidence" value="ECO:0007669"/>
    <property type="project" value="TreeGrafter"/>
</dbReference>
<evidence type="ECO:0000313" key="12">
    <source>
        <dbReference type="EMBL" id="POS84823.1"/>
    </source>
</evidence>
<evidence type="ECO:0000256" key="10">
    <source>
        <dbReference type="ARBA" id="ARBA00032062"/>
    </source>
</evidence>
<dbReference type="Gene3D" id="3.40.50.2000">
    <property type="entry name" value="Glycogen Phosphorylase B"/>
    <property type="match status" value="1"/>
</dbReference>
<comment type="subcellular location">
    <subcellularLocation>
        <location evidence="1 11">Endoplasmic reticulum membrane</location>
        <topology evidence="1 11">Single-pass membrane protein</topology>
    </subcellularLocation>
    <subcellularLocation>
        <location evidence="2">Nucleus membrane</location>
        <topology evidence="2">Single-pass membrane protein</topology>
    </subcellularLocation>
</comment>
<keyword evidence="7 11" id="KW-0256">Endoplasmic reticulum</keyword>
<dbReference type="PANTHER" id="PTHR12154:SF4">
    <property type="entry name" value="UDP-N-ACETYLGLUCOSAMINE TRANSFERASE SUBUNIT ALG14 HOMOLOG"/>
    <property type="match status" value="1"/>
</dbReference>